<dbReference type="SUPFAM" id="SSF74942">
    <property type="entry name" value="YhbC-like, C-terminal domain"/>
    <property type="match status" value="1"/>
</dbReference>
<dbReference type="GO" id="GO:0000028">
    <property type="term" value="P:ribosomal small subunit assembly"/>
    <property type="evidence" value="ECO:0007669"/>
    <property type="project" value="TreeGrafter"/>
</dbReference>
<dbReference type="GO" id="GO:0006412">
    <property type="term" value="P:translation"/>
    <property type="evidence" value="ECO:0007669"/>
    <property type="project" value="TreeGrafter"/>
</dbReference>
<protein>
    <recommendedName>
        <fullName evidence="3">Ribosome maturation factor RimP</fullName>
    </recommendedName>
</protein>
<reference evidence="5 6" key="1">
    <citation type="submission" date="2019-02" db="EMBL/GenBank/DDBJ databases">
        <authorList>
            <person name="Fomenkov A."/>
            <person name="Dubinina G."/>
            <person name="Grabovich M."/>
            <person name="Vincze T."/>
            <person name="Roberts R.J."/>
        </authorList>
    </citation>
    <scope>NUCLEOTIDE SEQUENCE [LARGE SCALE GENOMIC DNA]</scope>
    <source>
        <strain evidence="5 6">P</strain>
    </source>
</reference>
<comment type="similarity">
    <text evidence="3">Belongs to the RimP family.</text>
</comment>
<keyword evidence="2 3" id="KW-0690">Ribosome biogenesis</keyword>
<evidence type="ECO:0000313" key="6">
    <source>
        <dbReference type="Proteomes" id="UP000323824"/>
    </source>
</evidence>
<dbReference type="OrthoDB" id="361904at2"/>
<evidence type="ECO:0000259" key="4">
    <source>
        <dbReference type="Pfam" id="PF02576"/>
    </source>
</evidence>
<dbReference type="CDD" id="cd01734">
    <property type="entry name" value="YlxS_C"/>
    <property type="match status" value="1"/>
</dbReference>
<dbReference type="AlphaFoldDB" id="A0A5C1QH17"/>
<sequence length="169" mass="19439">MIILELEESRWRLFFYGRRKLVSDSIDVILKDAALKVVEKSGFFLVDFNLQRLSGKKLKAGVIVYSRDGISLDDCAAVHKVLFPRLEMLAEDFDFYLEIASPGITRTFKNREEYSIFIGNKIKVLTFDEDDYIKGELIKSEDGVITLIDSSNKSIEINIDNIRKGKLDY</sequence>
<feature type="domain" description="Ribosome maturation factor RimP N-terminal" evidence="4">
    <location>
        <begin position="36"/>
        <end position="104"/>
    </location>
</feature>
<dbReference type="InterPro" id="IPR035956">
    <property type="entry name" value="RimP_N_sf"/>
</dbReference>
<reference evidence="5 6" key="2">
    <citation type="submission" date="2019-09" db="EMBL/GenBank/DDBJ databases">
        <title>Complete Genome Sequence and Methylome Analysis of free living Spirochaetas.</title>
        <authorList>
            <person name="Leshcheva N."/>
            <person name="Mikheeva N."/>
        </authorList>
    </citation>
    <scope>NUCLEOTIDE SEQUENCE [LARGE SCALE GENOMIC DNA]</scope>
    <source>
        <strain evidence="5 6">P</strain>
    </source>
</reference>
<dbReference type="Pfam" id="PF02576">
    <property type="entry name" value="RimP_N"/>
    <property type="match status" value="1"/>
</dbReference>
<comment type="function">
    <text evidence="3">Required for maturation of 30S ribosomal subunits.</text>
</comment>
<keyword evidence="6" id="KW-1185">Reference proteome</keyword>
<dbReference type="HAMAP" id="MF_01077">
    <property type="entry name" value="RimP"/>
    <property type="match status" value="1"/>
</dbReference>
<proteinExistence type="inferred from homology"/>
<dbReference type="Gene3D" id="3.30.300.70">
    <property type="entry name" value="RimP-like superfamily, N-terminal"/>
    <property type="match status" value="1"/>
</dbReference>
<gene>
    <name evidence="3" type="primary">rimP</name>
    <name evidence="5" type="ORF">EW093_16870</name>
</gene>
<dbReference type="InterPro" id="IPR028989">
    <property type="entry name" value="RimP_N"/>
</dbReference>
<dbReference type="Proteomes" id="UP000323824">
    <property type="component" value="Chromosome"/>
</dbReference>
<organism evidence="5 6">
    <name type="scientific">Thiospirochaeta perfilievii</name>
    <dbReference type="NCBI Taxonomy" id="252967"/>
    <lineage>
        <taxon>Bacteria</taxon>
        <taxon>Pseudomonadati</taxon>
        <taxon>Spirochaetota</taxon>
        <taxon>Spirochaetia</taxon>
        <taxon>Spirochaetales</taxon>
        <taxon>Spirochaetaceae</taxon>
        <taxon>Thiospirochaeta</taxon>
    </lineage>
</organism>
<evidence type="ECO:0000313" key="5">
    <source>
        <dbReference type="EMBL" id="QEN06290.1"/>
    </source>
</evidence>
<accession>A0A5C1QH17</accession>
<evidence type="ECO:0000256" key="1">
    <source>
        <dbReference type="ARBA" id="ARBA00022490"/>
    </source>
</evidence>
<dbReference type="PANTHER" id="PTHR33867">
    <property type="entry name" value="RIBOSOME MATURATION FACTOR RIMP"/>
    <property type="match status" value="1"/>
</dbReference>
<name>A0A5C1QH17_9SPIO</name>
<evidence type="ECO:0000256" key="2">
    <source>
        <dbReference type="ARBA" id="ARBA00022517"/>
    </source>
</evidence>
<comment type="subcellular location">
    <subcellularLocation>
        <location evidence="3">Cytoplasm</location>
    </subcellularLocation>
</comment>
<dbReference type="SUPFAM" id="SSF75420">
    <property type="entry name" value="YhbC-like, N-terminal domain"/>
    <property type="match status" value="1"/>
</dbReference>
<dbReference type="InterPro" id="IPR028998">
    <property type="entry name" value="RimP_C"/>
</dbReference>
<dbReference type="InterPro" id="IPR036847">
    <property type="entry name" value="RimP_C_sf"/>
</dbReference>
<dbReference type="KEGG" id="sper:EW093_16870"/>
<dbReference type="PANTHER" id="PTHR33867:SF1">
    <property type="entry name" value="RIBOSOME MATURATION FACTOR RIMP"/>
    <property type="match status" value="1"/>
</dbReference>
<dbReference type="InterPro" id="IPR003728">
    <property type="entry name" value="Ribosome_maturation_RimP"/>
</dbReference>
<keyword evidence="1 3" id="KW-0963">Cytoplasm</keyword>
<dbReference type="EMBL" id="CP035807">
    <property type="protein sequence ID" value="QEN06290.1"/>
    <property type="molecule type" value="Genomic_DNA"/>
</dbReference>
<evidence type="ECO:0000256" key="3">
    <source>
        <dbReference type="HAMAP-Rule" id="MF_01077"/>
    </source>
</evidence>
<dbReference type="GO" id="GO:0005829">
    <property type="term" value="C:cytosol"/>
    <property type="evidence" value="ECO:0007669"/>
    <property type="project" value="TreeGrafter"/>
</dbReference>